<gene>
    <name evidence="1" type="ORF">ACO22_01834</name>
</gene>
<protein>
    <submittedName>
        <fullName evidence="1">Uncharacterized protein</fullName>
    </submittedName>
</protein>
<organism evidence="1 2">
    <name type="scientific">Paracoccidioides brasiliensis</name>
    <dbReference type="NCBI Taxonomy" id="121759"/>
    <lineage>
        <taxon>Eukaryota</taxon>
        <taxon>Fungi</taxon>
        <taxon>Dikarya</taxon>
        <taxon>Ascomycota</taxon>
        <taxon>Pezizomycotina</taxon>
        <taxon>Eurotiomycetes</taxon>
        <taxon>Eurotiomycetidae</taxon>
        <taxon>Onygenales</taxon>
        <taxon>Ajellomycetaceae</taxon>
        <taxon>Paracoccidioides</taxon>
    </lineage>
</organism>
<comment type="caution">
    <text evidence="1">The sequence shown here is derived from an EMBL/GenBank/DDBJ whole genome shotgun (WGS) entry which is preliminary data.</text>
</comment>
<dbReference type="VEuPathDB" id="FungiDB:PABG_07139"/>
<reference evidence="1 2" key="1">
    <citation type="submission" date="2016-06" db="EMBL/GenBank/DDBJ databases">
        <authorList>
            <person name="Kjaerup R.B."/>
            <person name="Dalgaard T.S."/>
            <person name="Juul-Madsen H.R."/>
        </authorList>
    </citation>
    <scope>NUCLEOTIDE SEQUENCE [LARGE SCALE GENOMIC DNA]</scope>
    <source>
        <strain evidence="1 2">Pb300</strain>
    </source>
</reference>
<sequence>MDGLYNLRNESGTMPKDNHKQQRAAEKLLGQRIFREAMSDLDAWEEDEGHDHLKDDWGQHRDSQPAYNKIWAYIANLVEL</sequence>
<evidence type="ECO:0000313" key="1">
    <source>
        <dbReference type="EMBL" id="ODH39592.1"/>
    </source>
</evidence>
<dbReference type="VEuPathDB" id="FungiDB:PADG_05102"/>
<accession>A0A1D2JKQ5</accession>
<proteinExistence type="predicted"/>
<evidence type="ECO:0000313" key="2">
    <source>
        <dbReference type="Proteomes" id="UP000242814"/>
    </source>
</evidence>
<name>A0A1D2JKQ5_PARBR</name>
<dbReference type="AlphaFoldDB" id="A0A1D2JKQ5"/>
<dbReference type="Proteomes" id="UP000242814">
    <property type="component" value="Unassembled WGS sequence"/>
</dbReference>
<dbReference type="EMBL" id="LZYO01000050">
    <property type="protein sequence ID" value="ODH39592.1"/>
    <property type="molecule type" value="Genomic_DNA"/>
</dbReference>